<evidence type="ECO:0000259" key="3">
    <source>
        <dbReference type="PROSITE" id="PS50977"/>
    </source>
</evidence>
<evidence type="ECO:0000256" key="1">
    <source>
        <dbReference type="ARBA" id="ARBA00023125"/>
    </source>
</evidence>
<feature type="domain" description="HTH tetR-type" evidence="3">
    <location>
        <begin position="10"/>
        <end position="70"/>
    </location>
</feature>
<proteinExistence type="predicted"/>
<evidence type="ECO:0000256" key="2">
    <source>
        <dbReference type="PROSITE-ProRule" id="PRU00335"/>
    </source>
</evidence>
<feature type="DNA-binding region" description="H-T-H motif" evidence="2">
    <location>
        <begin position="33"/>
        <end position="52"/>
    </location>
</feature>
<dbReference type="PROSITE" id="PS50977">
    <property type="entry name" value="HTH_TETR_2"/>
    <property type="match status" value="1"/>
</dbReference>
<keyword evidence="1 2" id="KW-0238">DNA-binding</keyword>
<dbReference type="SUPFAM" id="SSF46689">
    <property type="entry name" value="Homeodomain-like"/>
    <property type="match status" value="1"/>
</dbReference>
<sequence length="207" mass="24077">MTDKPDRRQVRTKQLLYDALMGLIEEKGVDSVNVTDIANRANLNRGTFYLHYRDVPDMLQQLKDDVFESVKSRFLKLDFQEAMAHADRNEIYPPSVRIFEELARHARFLRAMFGAMGDLSYAIRFRKLMTKQIFEKVDFLPNIENPPVPRDYVIAYMTSANFGMILHWLECGMDKTPEQMTRIMMKIVNYGPLVSFGLREAPPGSMK</sequence>
<dbReference type="RefSeq" id="WP_209751381.1">
    <property type="nucleotide sequence ID" value="NZ_JBHSMH010000073.1"/>
</dbReference>
<dbReference type="InterPro" id="IPR039532">
    <property type="entry name" value="TetR_C_Firmicutes"/>
</dbReference>
<dbReference type="Pfam" id="PF14278">
    <property type="entry name" value="TetR_C_8"/>
    <property type="match status" value="1"/>
</dbReference>
<dbReference type="Pfam" id="PF00440">
    <property type="entry name" value="TetR_N"/>
    <property type="match status" value="1"/>
</dbReference>
<dbReference type="PANTHER" id="PTHR43479">
    <property type="entry name" value="ACREF/ENVCD OPERON REPRESSOR-RELATED"/>
    <property type="match status" value="1"/>
</dbReference>
<dbReference type="EMBL" id="JBHSMH010000073">
    <property type="protein sequence ID" value="MFC5470745.1"/>
    <property type="molecule type" value="Genomic_DNA"/>
</dbReference>
<gene>
    <name evidence="4" type="ORF">ACFPPD_18825</name>
</gene>
<comment type="caution">
    <text evidence="4">The sequence shown here is derived from an EMBL/GenBank/DDBJ whole genome shotgun (WGS) entry which is preliminary data.</text>
</comment>
<dbReference type="InterPro" id="IPR001647">
    <property type="entry name" value="HTH_TetR"/>
</dbReference>
<dbReference type="PANTHER" id="PTHR43479:SF7">
    <property type="entry name" value="TETR-FAMILY TRANSCRIPTIONAL REGULATOR"/>
    <property type="match status" value="1"/>
</dbReference>
<name>A0ABW0LY17_9BACL</name>
<dbReference type="InterPro" id="IPR009057">
    <property type="entry name" value="Homeodomain-like_sf"/>
</dbReference>
<organism evidence="4 5">
    <name type="scientific">Cohnella suwonensis</name>
    <dbReference type="NCBI Taxonomy" id="696072"/>
    <lineage>
        <taxon>Bacteria</taxon>
        <taxon>Bacillati</taxon>
        <taxon>Bacillota</taxon>
        <taxon>Bacilli</taxon>
        <taxon>Bacillales</taxon>
        <taxon>Paenibacillaceae</taxon>
        <taxon>Cohnella</taxon>
    </lineage>
</organism>
<accession>A0ABW0LY17</accession>
<evidence type="ECO:0000313" key="4">
    <source>
        <dbReference type="EMBL" id="MFC5470745.1"/>
    </source>
</evidence>
<protein>
    <submittedName>
        <fullName evidence="4">TetR/AcrR family transcriptional regulator</fullName>
    </submittedName>
</protein>
<dbReference type="Proteomes" id="UP001596105">
    <property type="component" value="Unassembled WGS sequence"/>
</dbReference>
<keyword evidence="5" id="KW-1185">Reference proteome</keyword>
<dbReference type="InterPro" id="IPR050624">
    <property type="entry name" value="HTH-type_Tx_Regulator"/>
</dbReference>
<reference evidence="5" key="1">
    <citation type="journal article" date="2019" name="Int. J. Syst. Evol. Microbiol.">
        <title>The Global Catalogue of Microorganisms (GCM) 10K type strain sequencing project: providing services to taxonomists for standard genome sequencing and annotation.</title>
        <authorList>
            <consortium name="The Broad Institute Genomics Platform"/>
            <consortium name="The Broad Institute Genome Sequencing Center for Infectious Disease"/>
            <person name="Wu L."/>
            <person name="Ma J."/>
        </authorList>
    </citation>
    <scope>NUCLEOTIDE SEQUENCE [LARGE SCALE GENOMIC DNA]</scope>
    <source>
        <strain evidence="5">CCUG 57113</strain>
    </source>
</reference>
<dbReference type="Gene3D" id="1.10.357.10">
    <property type="entry name" value="Tetracycline Repressor, domain 2"/>
    <property type="match status" value="1"/>
</dbReference>
<evidence type="ECO:0000313" key="5">
    <source>
        <dbReference type="Proteomes" id="UP001596105"/>
    </source>
</evidence>